<dbReference type="InterPro" id="IPR035959">
    <property type="entry name" value="RutC-like_sf"/>
</dbReference>
<dbReference type="Gene3D" id="3.30.1330.40">
    <property type="entry name" value="RutC-like"/>
    <property type="match status" value="1"/>
</dbReference>
<dbReference type="InterPro" id="IPR006175">
    <property type="entry name" value="YjgF/YER057c/UK114"/>
</dbReference>
<dbReference type="Pfam" id="PF01042">
    <property type="entry name" value="Ribonuc_L-PSP"/>
    <property type="match status" value="1"/>
</dbReference>
<proteinExistence type="predicted"/>
<dbReference type="Proteomes" id="UP001144096">
    <property type="component" value="Unassembled WGS sequence"/>
</dbReference>
<dbReference type="CDD" id="cd00448">
    <property type="entry name" value="YjgF_YER057c_UK114_family"/>
    <property type="match status" value="1"/>
</dbReference>
<dbReference type="PANTHER" id="PTHR43857">
    <property type="entry name" value="BLR7761 PROTEIN"/>
    <property type="match status" value="1"/>
</dbReference>
<comment type="caution">
    <text evidence="1">The sequence shown here is derived from an EMBL/GenBank/DDBJ whole genome shotgun (WGS) entry which is preliminary data.</text>
</comment>
<name>A0A9X2N8J0_9PSEU</name>
<reference evidence="1" key="1">
    <citation type="submission" date="2022-06" db="EMBL/GenBank/DDBJ databases">
        <title>Amycolatopsis iheyaensis sp. nov., a new species of the genus Amycolatopsis isolated from soil in Iheya island, Japan.</title>
        <authorList>
            <person name="Ngamcharungchit C."/>
            <person name="Kanto H."/>
            <person name="Take A."/>
            <person name="Intra B."/>
            <person name="Matsumoto A."/>
            <person name="Panbangred W."/>
            <person name="Inahashi Y."/>
        </authorList>
    </citation>
    <scope>NUCLEOTIDE SEQUENCE</scope>
    <source>
        <strain evidence="1">OK19-0408</strain>
    </source>
</reference>
<keyword evidence="2" id="KW-1185">Reference proteome</keyword>
<dbReference type="AlphaFoldDB" id="A0A9X2N8J0"/>
<dbReference type="EMBL" id="JAMXQV010000003">
    <property type="protein sequence ID" value="MCR6482863.1"/>
    <property type="molecule type" value="Genomic_DNA"/>
</dbReference>
<evidence type="ECO:0000313" key="1">
    <source>
        <dbReference type="EMBL" id="MCR6482863.1"/>
    </source>
</evidence>
<dbReference type="PANTHER" id="PTHR43857:SF1">
    <property type="entry name" value="YJGH FAMILY PROTEIN"/>
    <property type="match status" value="1"/>
</dbReference>
<organism evidence="1 2">
    <name type="scientific">Amycolatopsis iheyensis</name>
    <dbReference type="NCBI Taxonomy" id="2945988"/>
    <lineage>
        <taxon>Bacteria</taxon>
        <taxon>Bacillati</taxon>
        <taxon>Actinomycetota</taxon>
        <taxon>Actinomycetes</taxon>
        <taxon>Pseudonocardiales</taxon>
        <taxon>Pseudonocardiaceae</taxon>
        <taxon>Amycolatopsis</taxon>
    </lineage>
</organism>
<evidence type="ECO:0000313" key="2">
    <source>
        <dbReference type="Proteomes" id="UP001144096"/>
    </source>
</evidence>
<sequence length="127" mass="13986">MSAELPTIDCLPTEDGAYAESAAVTGAARTLYISGQIPTDPDGSAPADFGRQCRNAWGRVLDVLARNDMRPENLVKVTTFLRDRDDRDENRRVRQDVLGAHRPALTVVVVDLYEADWLVEIEAVAMA</sequence>
<dbReference type="SUPFAM" id="SSF55298">
    <property type="entry name" value="YjgF-like"/>
    <property type="match status" value="1"/>
</dbReference>
<gene>
    <name evidence="1" type="ORF">M8542_08535</name>
</gene>
<protein>
    <submittedName>
        <fullName evidence="1">RidA family protein</fullName>
    </submittedName>
</protein>
<accession>A0A9X2N8J0</accession>
<dbReference type="RefSeq" id="WP_257919482.1">
    <property type="nucleotide sequence ID" value="NZ_JAMXQV010000003.1"/>
</dbReference>